<keyword evidence="3" id="KW-1185">Reference proteome</keyword>
<protein>
    <submittedName>
        <fullName evidence="2 4">Uncharacterized protein</fullName>
    </submittedName>
</protein>
<gene>
    <name evidence="2" type="ORF">EVEC_LOCUS3791</name>
</gene>
<dbReference type="EMBL" id="UXUI01007684">
    <property type="protein sequence ID" value="VDD88649.1"/>
    <property type="molecule type" value="Genomic_DNA"/>
</dbReference>
<reference evidence="2 3" key="2">
    <citation type="submission" date="2018-10" db="EMBL/GenBank/DDBJ databases">
        <authorList>
            <consortium name="Pathogen Informatics"/>
        </authorList>
    </citation>
    <scope>NUCLEOTIDE SEQUENCE [LARGE SCALE GENOMIC DNA]</scope>
</reference>
<dbReference type="WBParaSite" id="EVEC_0000408301-mRNA-1">
    <property type="protein sequence ID" value="EVEC_0000408301-mRNA-1"/>
    <property type="gene ID" value="EVEC_0000408301"/>
</dbReference>
<evidence type="ECO:0000313" key="4">
    <source>
        <dbReference type="WBParaSite" id="EVEC_0000408301-mRNA-1"/>
    </source>
</evidence>
<organism evidence="4">
    <name type="scientific">Enterobius vermicularis</name>
    <name type="common">Human pinworm</name>
    <dbReference type="NCBI Taxonomy" id="51028"/>
    <lineage>
        <taxon>Eukaryota</taxon>
        <taxon>Metazoa</taxon>
        <taxon>Ecdysozoa</taxon>
        <taxon>Nematoda</taxon>
        <taxon>Chromadorea</taxon>
        <taxon>Rhabditida</taxon>
        <taxon>Spirurina</taxon>
        <taxon>Oxyuridomorpha</taxon>
        <taxon>Oxyuroidea</taxon>
        <taxon>Oxyuridae</taxon>
        <taxon>Enterobius</taxon>
    </lineage>
</organism>
<dbReference type="AlphaFoldDB" id="A0A0N4V269"/>
<evidence type="ECO:0000313" key="2">
    <source>
        <dbReference type="EMBL" id="VDD88649.1"/>
    </source>
</evidence>
<accession>A0A0N4V269</accession>
<proteinExistence type="predicted"/>
<reference evidence="4" key="1">
    <citation type="submission" date="2017-02" db="UniProtKB">
        <authorList>
            <consortium name="WormBaseParasite"/>
        </authorList>
    </citation>
    <scope>IDENTIFICATION</scope>
</reference>
<feature type="region of interest" description="Disordered" evidence="1">
    <location>
        <begin position="79"/>
        <end position="106"/>
    </location>
</feature>
<sequence>MNSIPRLPDISTQIKVLPFKRQPIKSLGAKELAEKIRQANEEVFAWTFAVDFSEISSQAVTKGKRADVVIECVYTDSEIDEEDEDDDKKNVSSQLRSSPQYSRQKR</sequence>
<feature type="compositionally biased region" description="Polar residues" evidence="1">
    <location>
        <begin position="91"/>
        <end position="106"/>
    </location>
</feature>
<name>A0A0N4V269_ENTVE</name>
<evidence type="ECO:0000313" key="3">
    <source>
        <dbReference type="Proteomes" id="UP000274131"/>
    </source>
</evidence>
<dbReference type="Proteomes" id="UP000274131">
    <property type="component" value="Unassembled WGS sequence"/>
</dbReference>
<evidence type="ECO:0000256" key="1">
    <source>
        <dbReference type="SAM" id="MobiDB-lite"/>
    </source>
</evidence>